<dbReference type="InterPro" id="IPR017941">
    <property type="entry name" value="Rieske_2Fe-2S"/>
</dbReference>
<dbReference type="Gene3D" id="2.102.10.10">
    <property type="entry name" value="Rieske [2Fe-2S] iron-sulphur domain"/>
    <property type="match status" value="1"/>
</dbReference>
<dbReference type="CDD" id="cd00680">
    <property type="entry name" value="RHO_alpha_C"/>
    <property type="match status" value="1"/>
</dbReference>
<comment type="cofactor">
    <cofactor evidence="1">
        <name>Fe cation</name>
        <dbReference type="ChEBI" id="CHEBI:24875"/>
    </cofactor>
</comment>
<dbReference type="PROSITE" id="PS51296">
    <property type="entry name" value="RIESKE"/>
    <property type="match status" value="1"/>
</dbReference>
<dbReference type="EMBL" id="JAEACQ010000157">
    <property type="protein sequence ID" value="MBL7627200.1"/>
    <property type="molecule type" value="Genomic_DNA"/>
</dbReference>
<dbReference type="RefSeq" id="WP_203002274.1">
    <property type="nucleotide sequence ID" value="NZ_JADWYU010000389.1"/>
</dbReference>
<dbReference type="CDD" id="cd03469">
    <property type="entry name" value="Rieske_RO_Alpha_N"/>
    <property type="match status" value="1"/>
</dbReference>
<dbReference type="SUPFAM" id="SSF50022">
    <property type="entry name" value="ISP domain"/>
    <property type="match status" value="1"/>
</dbReference>
<name>A0A937RB42_9ACTN</name>
<keyword evidence="10" id="KW-1185">Reference proteome</keyword>
<dbReference type="InterPro" id="IPR036922">
    <property type="entry name" value="Rieske_2Fe-2S_sf"/>
</dbReference>
<feature type="domain" description="Rieske" evidence="8">
    <location>
        <begin position="49"/>
        <end position="165"/>
    </location>
</feature>
<accession>A0A937RB42</accession>
<dbReference type="GO" id="GO:0051213">
    <property type="term" value="F:dioxygenase activity"/>
    <property type="evidence" value="ECO:0007669"/>
    <property type="project" value="UniProtKB-KW"/>
</dbReference>
<dbReference type="PANTHER" id="PTHR43756:SF5">
    <property type="entry name" value="CHOLINE MONOOXYGENASE, CHLOROPLASTIC"/>
    <property type="match status" value="1"/>
</dbReference>
<keyword evidence="6" id="KW-0411">Iron-sulfur</keyword>
<keyword evidence="9" id="KW-0223">Dioxygenase</keyword>
<evidence type="ECO:0000313" key="9">
    <source>
        <dbReference type="EMBL" id="MBL7627200.1"/>
    </source>
</evidence>
<evidence type="ECO:0000256" key="1">
    <source>
        <dbReference type="ARBA" id="ARBA00001962"/>
    </source>
</evidence>
<protein>
    <submittedName>
        <fullName evidence="9">Aromatic ring-hydroxylating dioxygenase subunit alpha</fullName>
    </submittedName>
</protein>
<keyword evidence="5" id="KW-0408">Iron</keyword>
<dbReference type="GO" id="GO:0005506">
    <property type="term" value="F:iron ion binding"/>
    <property type="evidence" value="ECO:0007669"/>
    <property type="project" value="InterPro"/>
</dbReference>
<sequence>MSSIQKLATGRDKYTLDYPELGTGPVSYEDSYSEEFYQAEKEAIFKRTWLKVGRVEQLPRNGTFFTRELKGLGSIVVTRHTDGEIYALYNVCAHRGNKVVWQEHPAEESKGSARQFQCKYHGWRYGLDGKCSYVTKRDQFFDSLPDDKLAMPQVRCEVFAGFIFVNFSKDAPPLREFLGEKLVTEIEAWPFEKFTNHWSFRTYVKGNWKIGIDALLEWYHPAYVHGRFLDTDVSQAEKLVPPMDSYHYDLFTPHMLTSVPGPPPLKKKQGSVGPAARDMNWVYKLFRAGLFGPDDVRDDLGHLTPERNPGEVKYWSNDQYWAFPNLSIQLWGRGYYITYQYIPDSVGGHNYEVDIYFPEPKTVSERLAQELVVDSTIEFAMQDTNTVEATYSAISQQALSEYHLSDMELMIRQFHHVVRSAVAARPPRSASPIRQEPRQAGTEK</sequence>
<evidence type="ECO:0000256" key="4">
    <source>
        <dbReference type="ARBA" id="ARBA00023002"/>
    </source>
</evidence>
<dbReference type="SUPFAM" id="SSF55961">
    <property type="entry name" value="Bet v1-like"/>
    <property type="match status" value="1"/>
</dbReference>
<evidence type="ECO:0000259" key="8">
    <source>
        <dbReference type="PROSITE" id="PS51296"/>
    </source>
</evidence>
<keyword evidence="2" id="KW-0001">2Fe-2S</keyword>
<dbReference type="Proteomes" id="UP000604475">
    <property type="component" value="Unassembled WGS sequence"/>
</dbReference>
<dbReference type="GO" id="GO:0016705">
    <property type="term" value="F:oxidoreductase activity, acting on paired donors, with incorporation or reduction of molecular oxygen"/>
    <property type="evidence" value="ECO:0007669"/>
    <property type="project" value="UniProtKB-ARBA"/>
</dbReference>
<evidence type="ECO:0000256" key="7">
    <source>
        <dbReference type="SAM" id="MobiDB-lite"/>
    </source>
</evidence>
<dbReference type="InterPro" id="IPR001663">
    <property type="entry name" value="Rng_hydr_dOase-A"/>
</dbReference>
<dbReference type="AlphaFoldDB" id="A0A937RB42"/>
<feature type="compositionally biased region" description="Basic and acidic residues" evidence="7">
    <location>
        <begin position="435"/>
        <end position="444"/>
    </location>
</feature>
<feature type="compositionally biased region" description="Low complexity" evidence="7">
    <location>
        <begin position="423"/>
        <end position="432"/>
    </location>
</feature>
<evidence type="ECO:0000256" key="5">
    <source>
        <dbReference type="ARBA" id="ARBA00023004"/>
    </source>
</evidence>
<dbReference type="GO" id="GO:0004497">
    <property type="term" value="F:monooxygenase activity"/>
    <property type="evidence" value="ECO:0007669"/>
    <property type="project" value="UniProtKB-ARBA"/>
</dbReference>
<dbReference type="PANTHER" id="PTHR43756">
    <property type="entry name" value="CHOLINE MONOOXYGENASE, CHLOROPLASTIC"/>
    <property type="match status" value="1"/>
</dbReference>
<evidence type="ECO:0000256" key="3">
    <source>
        <dbReference type="ARBA" id="ARBA00022723"/>
    </source>
</evidence>
<organism evidence="9 10">
    <name type="scientific">Frankia nepalensis</name>
    <dbReference type="NCBI Taxonomy" id="1836974"/>
    <lineage>
        <taxon>Bacteria</taxon>
        <taxon>Bacillati</taxon>
        <taxon>Actinomycetota</taxon>
        <taxon>Actinomycetes</taxon>
        <taxon>Frankiales</taxon>
        <taxon>Frankiaceae</taxon>
        <taxon>Frankia</taxon>
    </lineage>
</organism>
<evidence type="ECO:0000256" key="2">
    <source>
        <dbReference type="ARBA" id="ARBA00022714"/>
    </source>
</evidence>
<proteinExistence type="predicted"/>
<dbReference type="Pfam" id="PF00355">
    <property type="entry name" value="Rieske"/>
    <property type="match status" value="1"/>
</dbReference>
<feature type="region of interest" description="Disordered" evidence="7">
    <location>
        <begin position="423"/>
        <end position="444"/>
    </location>
</feature>
<reference evidence="9" key="1">
    <citation type="submission" date="2020-12" db="EMBL/GenBank/DDBJ databases">
        <title>Genomic characterization of non-nitrogen-fixing Frankia strains.</title>
        <authorList>
            <person name="Carlos-Shanley C."/>
            <person name="Guerra T."/>
            <person name="Hahn D."/>
        </authorList>
    </citation>
    <scope>NUCLEOTIDE SEQUENCE</scope>
    <source>
        <strain evidence="9">CN6</strain>
    </source>
</reference>
<dbReference type="Gene3D" id="3.90.380.10">
    <property type="entry name" value="Naphthalene 1,2-dioxygenase Alpha Subunit, Chain A, domain 1"/>
    <property type="match status" value="1"/>
</dbReference>
<evidence type="ECO:0000313" key="10">
    <source>
        <dbReference type="Proteomes" id="UP000604475"/>
    </source>
</evidence>
<comment type="caution">
    <text evidence="9">The sequence shown here is derived from an EMBL/GenBank/DDBJ whole genome shotgun (WGS) entry which is preliminary data.</text>
</comment>
<dbReference type="InterPro" id="IPR015879">
    <property type="entry name" value="Ring_hydroxy_dOase_asu_C_dom"/>
</dbReference>
<evidence type="ECO:0000256" key="6">
    <source>
        <dbReference type="ARBA" id="ARBA00023014"/>
    </source>
</evidence>
<keyword evidence="4" id="KW-0560">Oxidoreductase</keyword>
<gene>
    <name evidence="9" type="ORF">I7412_08470</name>
</gene>
<dbReference type="GO" id="GO:0051537">
    <property type="term" value="F:2 iron, 2 sulfur cluster binding"/>
    <property type="evidence" value="ECO:0007669"/>
    <property type="project" value="UniProtKB-KW"/>
</dbReference>
<dbReference type="Pfam" id="PF00848">
    <property type="entry name" value="Ring_hydroxyl_A"/>
    <property type="match status" value="1"/>
</dbReference>
<dbReference type="PRINTS" id="PR00090">
    <property type="entry name" value="RNGDIOXGNASE"/>
</dbReference>
<keyword evidence="3" id="KW-0479">Metal-binding</keyword>